<reference evidence="2" key="1">
    <citation type="submission" date="2019-12" db="EMBL/GenBank/DDBJ databases">
        <title>Genome sequence of Babesia ovis.</title>
        <authorList>
            <person name="Yamagishi J."/>
            <person name="Sevinc F."/>
            <person name="Xuan X."/>
        </authorList>
    </citation>
    <scope>NUCLEOTIDE SEQUENCE</scope>
    <source>
        <strain evidence="2">Selcuk</strain>
    </source>
</reference>
<feature type="region of interest" description="Disordered" evidence="1">
    <location>
        <begin position="514"/>
        <end position="535"/>
    </location>
</feature>
<protein>
    <submittedName>
        <fullName evidence="2">Uncharacterized protein</fullName>
    </submittedName>
</protein>
<dbReference type="InterPro" id="IPR016024">
    <property type="entry name" value="ARM-type_fold"/>
</dbReference>
<proteinExistence type="predicted"/>
<evidence type="ECO:0000256" key="1">
    <source>
        <dbReference type="SAM" id="MobiDB-lite"/>
    </source>
</evidence>
<dbReference type="OrthoDB" id="364908at2759"/>
<dbReference type="SUPFAM" id="SSF48371">
    <property type="entry name" value="ARM repeat"/>
    <property type="match status" value="1"/>
</dbReference>
<name>A0A9W5WVB7_BABOV</name>
<gene>
    <name evidence="2" type="ORF">BaOVIS_021080</name>
</gene>
<dbReference type="AlphaFoldDB" id="A0A9W5WVB7"/>
<comment type="caution">
    <text evidence="2">The sequence shown here is derived from an EMBL/GenBank/DDBJ whole genome shotgun (WGS) entry which is preliminary data.</text>
</comment>
<keyword evidence="3" id="KW-1185">Reference proteome</keyword>
<accession>A0A9W5WVB7</accession>
<organism evidence="2 3">
    <name type="scientific">Babesia ovis</name>
    <dbReference type="NCBI Taxonomy" id="5869"/>
    <lineage>
        <taxon>Eukaryota</taxon>
        <taxon>Sar</taxon>
        <taxon>Alveolata</taxon>
        <taxon>Apicomplexa</taxon>
        <taxon>Aconoidasida</taxon>
        <taxon>Piroplasmida</taxon>
        <taxon>Babesiidae</taxon>
        <taxon>Babesia</taxon>
    </lineage>
</organism>
<feature type="compositionally biased region" description="Basic and acidic residues" evidence="1">
    <location>
        <begin position="519"/>
        <end position="535"/>
    </location>
</feature>
<evidence type="ECO:0000313" key="3">
    <source>
        <dbReference type="Proteomes" id="UP001057455"/>
    </source>
</evidence>
<dbReference type="EMBL" id="BLIY01000017">
    <property type="protein sequence ID" value="GFE54704.1"/>
    <property type="molecule type" value="Genomic_DNA"/>
</dbReference>
<evidence type="ECO:0000313" key="2">
    <source>
        <dbReference type="EMBL" id="GFE54704.1"/>
    </source>
</evidence>
<dbReference type="Proteomes" id="UP001057455">
    <property type="component" value="Unassembled WGS sequence"/>
</dbReference>
<sequence>MALFLTRAVNDATNIAKLTNTLNSKIDSIKEETNRGFETPSYVFLGSEYDEMLRAIKGEDILTAQKWLLAVSFVIKSEEMRLEKGENISEDASAFFEGLISTLLDTLGAIEGKPSLIAGNMWFTLCEAIGMILKPNVATSVKCHKRMANRTFNFLLQIANNEHTEQLLLIVLAWMCSSRSFDVNREEDAVYINQLRRLQKSANDHTSKEATKLILINLQKVVKRDAKVLSDFIMEHVKLVTKELELGTNDKVDRALQMIDAIFNACKRCDSEIVLDLVPMWNMFEAIFHHLQELSVNTIKQAFVLLSRVAKWLGPDYILVNIQRIQKVFINIFNNPTELLMQYAIDIELSLRDMGEICTDFYLAMAPQLTKLIEQVNKEIDAMQFHNVHKLIGIIAQLDGSAVGHFVEALIFKLAALDKSHWSNTDLANSIVRLINKHLSVGCSMHAKALKIMLVFTQQLRDSIGHDRFADRTILLINEMLSSANESNVSTDYTLYTQELQNYLEAMGQKNAYQQHMDGSSHKESNDTRDNFRTKRDDVVDAIKKRLKSMRQPFKVDCSEGPYITQ</sequence>